<protein>
    <submittedName>
        <fullName evidence="2">Uncharacterized protein</fullName>
    </submittedName>
</protein>
<keyword evidence="3" id="KW-1185">Reference proteome</keyword>
<feature type="region of interest" description="Disordered" evidence="1">
    <location>
        <begin position="274"/>
        <end position="296"/>
    </location>
</feature>
<evidence type="ECO:0000313" key="2">
    <source>
        <dbReference type="EMBL" id="EPS36747.1"/>
    </source>
</evidence>
<feature type="compositionally biased region" description="Polar residues" evidence="1">
    <location>
        <begin position="107"/>
        <end position="122"/>
    </location>
</feature>
<feature type="compositionally biased region" description="Basic and acidic residues" evidence="1">
    <location>
        <begin position="380"/>
        <end position="394"/>
    </location>
</feature>
<feature type="compositionally biased region" description="Acidic residues" evidence="1">
    <location>
        <begin position="356"/>
        <end position="367"/>
    </location>
</feature>
<comment type="caution">
    <text evidence="2">The sequence shown here is derived from an EMBL/GenBank/DDBJ whole genome shotgun (WGS) entry which is preliminary data.</text>
</comment>
<dbReference type="OrthoDB" id="5380257at2759"/>
<feature type="region of interest" description="Disordered" evidence="1">
    <location>
        <begin position="337"/>
        <end position="394"/>
    </location>
</feature>
<gene>
    <name evidence="2" type="ORF">H072_9594</name>
</gene>
<reference evidence="3" key="2">
    <citation type="submission" date="2013-04" db="EMBL/GenBank/DDBJ databases">
        <title>Genomic mechanisms accounting for the adaptation to parasitism in nematode-trapping fungi.</title>
        <authorList>
            <person name="Ahren D.G."/>
        </authorList>
    </citation>
    <scope>NUCLEOTIDE SEQUENCE [LARGE SCALE GENOMIC DNA]</scope>
    <source>
        <strain evidence="3">CBS 200.50</strain>
    </source>
</reference>
<proteinExistence type="predicted"/>
<dbReference type="HOGENOM" id="CLU_700243_0_0_1"/>
<reference evidence="2 3" key="1">
    <citation type="journal article" date="2013" name="PLoS Genet.">
        <title>Genomic mechanisms accounting for the adaptation to parasitism in nematode-trapping fungi.</title>
        <authorList>
            <person name="Meerupati T."/>
            <person name="Andersson K.M."/>
            <person name="Friman E."/>
            <person name="Kumar D."/>
            <person name="Tunlid A."/>
            <person name="Ahren D."/>
        </authorList>
    </citation>
    <scope>NUCLEOTIDE SEQUENCE [LARGE SCALE GENOMIC DNA]</scope>
    <source>
        <strain evidence="2 3">CBS 200.50</strain>
    </source>
</reference>
<feature type="compositionally biased region" description="Acidic residues" evidence="1">
    <location>
        <begin position="134"/>
        <end position="148"/>
    </location>
</feature>
<evidence type="ECO:0000256" key="1">
    <source>
        <dbReference type="SAM" id="MobiDB-lite"/>
    </source>
</evidence>
<feature type="compositionally biased region" description="Acidic residues" evidence="1">
    <location>
        <begin position="274"/>
        <end position="290"/>
    </location>
</feature>
<dbReference type="Proteomes" id="UP000015100">
    <property type="component" value="Unassembled WGS sequence"/>
</dbReference>
<dbReference type="AlphaFoldDB" id="S8BNC1"/>
<name>S8BNC1_DACHA</name>
<feature type="compositionally biased region" description="Basic and acidic residues" evidence="1">
    <location>
        <begin position="337"/>
        <end position="355"/>
    </location>
</feature>
<organism evidence="2 3">
    <name type="scientific">Dactylellina haptotyla (strain CBS 200.50)</name>
    <name type="common">Nematode-trapping fungus</name>
    <name type="synonym">Monacrosporium haptotylum</name>
    <dbReference type="NCBI Taxonomy" id="1284197"/>
    <lineage>
        <taxon>Eukaryota</taxon>
        <taxon>Fungi</taxon>
        <taxon>Dikarya</taxon>
        <taxon>Ascomycota</taxon>
        <taxon>Pezizomycotina</taxon>
        <taxon>Orbiliomycetes</taxon>
        <taxon>Orbiliales</taxon>
        <taxon>Orbiliaceae</taxon>
        <taxon>Dactylellina</taxon>
    </lineage>
</organism>
<accession>S8BNC1</accession>
<dbReference type="EMBL" id="AQGS01000823">
    <property type="protein sequence ID" value="EPS36747.1"/>
    <property type="molecule type" value="Genomic_DNA"/>
</dbReference>
<evidence type="ECO:0000313" key="3">
    <source>
        <dbReference type="Proteomes" id="UP000015100"/>
    </source>
</evidence>
<feature type="region of interest" description="Disordered" evidence="1">
    <location>
        <begin position="102"/>
        <end position="148"/>
    </location>
</feature>
<sequence length="394" mass="45588">MFEQRDFKRRFPRGFGEPITRAKATTPHGVLIIHHGGPVDLRNPESTRQEVNSLLGISPYEEATITDVYTRAEEDVEGIIYDKDKTFRYFVWLTAGRKLSHKRTNGHKTNGNRVVPETNGNSAHDPYTHRENGNDDDGIETESSSDDADADVEVELRIRKIPFLVWFGSSASFLSLDTTRHFFNNIEMKRCREFPLMVDGEPFFFRAPDERSNFSHYNILGRDFLESRFNAVDADYTNLKVLLKRRNMIKPMTSEPTPTPEWVRERDEDLERYLEDEDDDDDDGDDDCDDNSYVGVGIDSGSGIRERVVLGRGDENLEMNIDPRLLVVDTELLSNKREQREKQKGLKERPKKVDVDNEGEDTEMEDYDVNHNVTNRPRSHGNDDCYRVRERTQA</sequence>